<dbReference type="PANTHER" id="PTHR23023">
    <property type="entry name" value="DIMETHYLANILINE MONOOXYGENASE"/>
    <property type="match status" value="1"/>
</dbReference>
<dbReference type="InterPro" id="IPR020946">
    <property type="entry name" value="Flavin_mOase-like"/>
</dbReference>
<dbReference type="FunFam" id="3.50.50.60:FF:000169">
    <property type="entry name" value="Flavin-containing monooxygenase"/>
    <property type="match status" value="1"/>
</dbReference>
<protein>
    <recommendedName>
        <fullName evidence="6">Flavin-containing monooxygenase</fullName>
        <ecNumber evidence="6">1.-.-.-</ecNumber>
    </recommendedName>
</protein>
<dbReference type="PRINTS" id="PR00370">
    <property type="entry name" value="FMOXYGENASE"/>
</dbReference>
<dbReference type="Proteomes" id="UP000583929">
    <property type="component" value="Unassembled WGS sequence"/>
</dbReference>
<dbReference type="GO" id="GO:0050661">
    <property type="term" value="F:NADP binding"/>
    <property type="evidence" value="ECO:0007669"/>
    <property type="project" value="InterPro"/>
</dbReference>
<evidence type="ECO:0000256" key="2">
    <source>
        <dbReference type="ARBA" id="ARBA00022630"/>
    </source>
</evidence>
<comment type="caution">
    <text evidence="7">The sequence shown here is derived from an EMBL/GenBank/DDBJ whole genome shotgun (WGS) entry which is preliminary data.</text>
</comment>
<dbReference type="GO" id="GO:0050660">
    <property type="term" value="F:flavin adenine dinucleotide binding"/>
    <property type="evidence" value="ECO:0007669"/>
    <property type="project" value="InterPro"/>
</dbReference>
<organism evidence="7 8">
    <name type="scientific">Cannabis sativa</name>
    <name type="common">Hemp</name>
    <name type="synonym">Marijuana</name>
    <dbReference type="NCBI Taxonomy" id="3483"/>
    <lineage>
        <taxon>Eukaryota</taxon>
        <taxon>Viridiplantae</taxon>
        <taxon>Streptophyta</taxon>
        <taxon>Embryophyta</taxon>
        <taxon>Tracheophyta</taxon>
        <taxon>Spermatophyta</taxon>
        <taxon>Magnoliopsida</taxon>
        <taxon>eudicotyledons</taxon>
        <taxon>Gunneridae</taxon>
        <taxon>Pentapetalae</taxon>
        <taxon>rosids</taxon>
        <taxon>fabids</taxon>
        <taxon>Rosales</taxon>
        <taxon>Cannabaceae</taxon>
        <taxon>Cannabis</taxon>
    </lineage>
</organism>
<keyword evidence="6" id="KW-0503">Monooxygenase</keyword>
<keyword evidence="2 6" id="KW-0285">Flavoprotein</keyword>
<keyword evidence="4" id="KW-0521">NADP</keyword>
<evidence type="ECO:0000256" key="5">
    <source>
        <dbReference type="ARBA" id="ARBA00023002"/>
    </source>
</evidence>
<dbReference type="InterPro" id="IPR050346">
    <property type="entry name" value="FMO-like"/>
</dbReference>
<name>A0A7J6GIN7_CANSA</name>
<comment type="cofactor">
    <cofactor evidence="6">
        <name>FAD</name>
        <dbReference type="ChEBI" id="CHEBI:57692"/>
    </cofactor>
</comment>
<reference evidence="7 8" key="1">
    <citation type="journal article" date="2020" name="bioRxiv">
        <title>Sequence and annotation of 42 cannabis genomes reveals extensive copy number variation in cannabinoid synthesis and pathogen resistance genes.</title>
        <authorList>
            <person name="Mckernan K.J."/>
            <person name="Helbert Y."/>
            <person name="Kane L.T."/>
            <person name="Ebling H."/>
            <person name="Zhang L."/>
            <person name="Liu B."/>
            <person name="Eaton Z."/>
            <person name="Mclaughlin S."/>
            <person name="Kingan S."/>
            <person name="Baybayan P."/>
            <person name="Concepcion G."/>
            <person name="Jordan M."/>
            <person name="Riva A."/>
            <person name="Barbazuk W."/>
            <person name="Harkins T."/>
        </authorList>
    </citation>
    <scope>NUCLEOTIDE SEQUENCE [LARGE SCALE GENOMIC DNA]</scope>
    <source>
        <strain evidence="8">cv. Jamaican Lion 4</strain>
        <tissue evidence="7">Leaf</tissue>
    </source>
</reference>
<keyword evidence="3 6" id="KW-0274">FAD</keyword>
<evidence type="ECO:0000313" key="8">
    <source>
        <dbReference type="Proteomes" id="UP000583929"/>
    </source>
</evidence>
<proteinExistence type="inferred from homology"/>
<dbReference type="EMBL" id="JAATIQ010000100">
    <property type="protein sequence ID" value="KAF4382794.1"/>
    <property type="molecule type" value="Genomic_DNA"/>
</dbReference>
<gene>
    <name evidence="7" type="ORF">G4B88_021577</name>
</gene>
<sequence length="961" mass="108908">MGKEVAIIGAGTSGLLACKYVLSKGFQPIVFESRSGVGGLWTKTIETTKLQTPKPFYQFSDFPWQSSVEEMFPDQHQVLDYMESYARHFDLVKHIKFNTVVRSLEYDTSDQDMQHWALWGGDGEACGSRGKWNLVVQEQTKAVDEVYTVDFVILCIGRFSDLPNIPDFPSKKGPDVFHGQVIHSKDYAAMDFKAATEFVKAKQVTVVGFQKSALDIAMECSTVNGVENPCTVLYRTEHWNIPDFTPWGFPLANLYLNRFSELLVHKPGEGFLLGLLATLLSPMKLAFSKFVESGIKHKLPLEKHGMVPKHSFHQGINACSLASVPEKFYDRVEEGSIILKKAPTFKGLSNLFTSEMRCRWLSELLDRTFKLPNIKEMEEDVGKWDEYMKRYSGQYYRRSCVAAIQIWYNDQLCKDMGWNPKRKKGIFAELFEPYGPMDYIGVAVAMGKEVAIIGAGVSGLLACKYVLSKGFQPIVFESRSGVGGLWTKTIETTKLQTPKPLYQFSDFPWGSSVEEMFPDQHQVLDYIESYARHFDLVKHIKFNSVVRSLEYDASDQDMQHWALWGGDGEACGSRGKWNLVVQQNTKADDQVYRVDFVILCIGRFSNVPNIPEFPPDHGPNVFHGQVIHSKDYAAMDSKAAAEFVKDKQVTIVGFQKSALDIAMECSTANGVENPCTVLYRTKHWNIPDYTPWGFPLANLYLNRFSELLVHKPGEGCILGLLATLLSPVKEAFSKFVESGIKHKLPLEKHGMVPKNSFHQQINTCLVATVPEKFYDRVEEGSIILKKASTFGFCKEGVLVEGETNPRNTDVVILATGYKGDQSLKHIFTSPAFQGYIVGDPNASLPLYRECVHPKIPQLAVIGFSESVSNLYTSEMRCRWVSELIDGTFKLPSIKEMEEDVDKWDEYKRRYSGQYYRRSCIGAIHVWYNDQLCKDMGWNPKRKKGFFAELFEPYGPMDYVSP</sequence>
<evidence type="ECO:0000256" key="3">
    <source>
        <dbReference type="ARBA" id="ARBA00022827"/>
    </source>
</evidence>
<dbReference type="Gene3D" id="3.50.50.60">
    <property type="entry name" value="FAD/NAD(P)-binding domain"/>
    <property type="match status" value="3"/>
</dbReference>
<dbReference type="PROSITE" id="PS51257">
    <property type="entry name" value="PROKAR_LIPOPROTEIN"/>
    <property type="match status" value="1"/>
</dbReference>
<dbReference type="Pfam" id="PF00743">
    <property type="entry name" value="FMO-like"/>
    <property type="match status" value="2"/>
</dbReference>
<dbReference type="EC" id="1.-.-.-" evidence="6"/>
<evidence type="ECO:0000313" key="7">
    <source>
        <dbReference type="EMBL" id="KAF4382794.1"/>
    </source>
</evidence>
<dbReference type="InterPro" id="IPR000960">
    <property type="entry name" value="Flavin_mOase"/>
</dbReference>
<evidence type="ECO:0000256" key="6">
    <source>
        <dbReference type="RuleBase" id="RU361177"/>
    </source>
</evidence>
<dbReference type="FunFam" id="3.50.50.60:FF:000170">
    <property type="entry name" value="Flavin-containing monooxygenase"/>
    <property type="match status" value="2"/>
</dbReference>
<evidence type="ECO:0000256" key="1">
    <source>
        <dbReference type="ARBA" id="ARBA00009183"/>
    </source>
</evidence>
<comment type="similarity">
    <text evidence="1 6">Belongs to the FMO family.</text>
</comment>
<evidence type="ECO:0000256" key="4">
    <source>
        <dbReference type="ARBA" id="ARBA00022857"/>
    </source>
</evidence>
<dbReference type="InterPro" id="IPR036188">
    <property type="entry name" value="FAD/NAD-bd_sf"/>
</dbReference>
<keyword evidence="5 6" id="KW-0560">Oxidoreductase</keyword>
<dbReference type="GO" id="GO:0004499">
    <property type="term" value="F:N,N-dimethylaniline monooxygenase activity"/>
    <property type="evidence" value="ECO:0007669"/>
    <property type="project" value="InterPro"/>
</dbReference>
<dbReference type="SUPFAM" id="SSF51905">
    <property type="entry name" value="FAD/NAD(P)-binding domain"/>
    <property type="match status" value="3"/>
</dbReference>
<keyword evidence="8" id="KW-1185">Reference proteome</keyword>
<dbReference type="AlphaFoldDB" id="A0A7J6GIN7"/>
<accession>A0A7J6GIN7</accession>